<dbReference type="PROSITE" id="PS50076">
    <property type="entry name" value="DNAJ_2"/>
    <property type="match status" value="1"/>
</dbReference>
<evidence type="ECO:0000313" key="2">
    <source>
        <dbReference type="EMBL" id="MBX7482354.1"/>
    </source>
</evidence>
<name>A0ABS7J903_9SPHN</name>
<reference evidence="2 3" key="1">
    <citation type="submission" date="2021-08" db="EMBL/GenBank/DDBJ databases">
        <title>Comparative Genomics Analysis of the Genus Qipengyuania Reveals Extensive Genetic Diversity and Metabolic Versatility, Including the Description of Fifteen Novel Species.</title>
        <authorList>
            <person name="Liu Y."/>
        </authorList>
    </citation>
    <scope>NUCLEOTIDE SEQUENCE [LARGE SCALE GENOMIC DNA]</scope>
    <source>
        <strain evidence="2 3">6D47A</strain>
    </source>
</reference>
<sequence length="100" mass="11460">MIRLLALLILISVACRWIFGKWPWEYLQSKPTRQLALSEARQLLGVGPEAGRREIREAHRRMTAMIHPDRGGTNAAMQELNAARDLLLDDLPHEPPERPE</sequence>
<organism evidence="2 3">
    <name type="scientific">Qipengyuania qiaonensis</name>
    <dbReference type="NCBI Taxonomy" id="2867240"/>
    <lineage>
        <taxon>Bacteria</taxon>
        <taxon>Pseudomonadati</taxon>
        <taxon>Pseudomonadota</taxon>
        <taxon>Alphaproteobacteria</taxon>
        <taxon>Sphingomonadales</taxon>
        <taxon>Erythrobacteraceae</taxon>
        <taxon>Qipengyuania</taxon>
    </lineage>
</organism>
<comment type="caution">
    <text evidence="2">The sequence shown here is derived from an EMBL/GenBank/DDBJ whole genome shotgun (WGS) entry which is preliminary data.</text>
</comment>
<dbReference type="RefSeq" id="WP_221557496.1">
    <property type="nucleotide sequence ID" value="NZ_JAIGNO010000003.1"/>
</dbReference>
<evidence type="ECO:0000259" key="1">
    <source>
        <dbReference type="PROSITE" id="PS50076"/>
    </source>
</evidence>
<evidence type="ECO:0000313" key="3">
    <source>
        <dbReference type="Proteomes" id="UP000755104"/>
    </source>
</evidence>
<dbReference type="CDD" id="cd06257">
    <property type="entry name" value="DnaJ"/>
    <property type="match status" value="1"/>
</dbReference>
<dbReference type="Pfam" id="PF00226">
    <property type="entry name" value="DnaJ"/>
    <property type="match status" value="1"/>
</dbReference>
<dbReference type="Gene3D" id="1.10.287.110">
    <property type="entry name" value="DnaJ domain"/>
    <property type="match status" value="1"/>
</dbReference>
<feature type="domain" description="J" evidence="1">
    <location>
        <begin position="39"/>
        <end position="100"/>
    </location>
</feature>
<gene>
    <name evidence="2" type="ORF">K3174_07410</name>
</gene>
<dbReference type="SUPFAM" id="SSF46565">
    <property type="entry name" value="Chaperone J-domain"/>
    <property type="match status" value="1"/>
</dbReference>
<dbReference type="EMBL" id="JAIGNO010000003">
    <property type="protein sequence ID" value="MBX7482354.1"/>
    <property type="molecule type" value="Genomic_DNA"/>
</dbReference>
<dbReference type="InterPro" id="IPR036869">
    <property type="entry name" value="J_dom_sf"/>
</dbReference>
<dbReference type="PROSITE" id="PS51257">
    <property type="entry name" value="PROKAR_LIPOPROTEIN"/>
    <property type="match status" value="1"/>
</dbReference>
<dbReference type="Proteomes" id="UP000755104">
    <property type="component" value="Unassembled WGS sequence"/>
</dbReference>
<accession>A0ABS7J903</accession>
<keyword evidence="3" id="KW-1185">Reference proteome</keyword>
<proteinExistence type="predicted"/>
<dbReference type="SMART" id="SM00271">
    <property type="entry name" value="DnaJ"/>
    <property type="match status" value="1"/>
</dbReference>
<protein>
    <submittedName>
        <fullName evidence="2">Molecular chaperone DnaJ</fullName>
    </submittedName>
</protein>
<dbReference type="InterPro" id="IPR001623">
    <property type="entry name" value="DnaJ_domain"/>
</dbReference>